<dbReference type="Proteomes" id="UP000595309">
    <property type="component" value="Chromosome"/>
</dbReference>
<evidence type="ECO:0000313" key="2">
    <source>
        <dbReference type="EMBL" id="QQU48560.1"/>
    </source>
</evidence>
<proteinExistence type="predicted"/>
<sequence length="311" mass="35920">MSNWNDIASIYKLSIYISNGEKSTSIYANGNHQIPVDVIIEARNKENNPVFLSSDEIYDHINLVDYKNTPIPSSILTKSKVAGKYVYPVLKQISQDNPGNPCHFYLSVPKVSETPLKVYVQVFINDPNTGTKIEYTTAQINNNNNAIPDYISMKILPARIFTDNDLDILTKQENRVDGYNSILRKYYVRFKSTDNTITHDALCDQRYWFYYRQQGNYKGCSTSTDSSIDINSASYTAKFQVSNTWTISVTSKNHEERGICFWSYRLWYGALWFYKDWSKSLHFFLHDQYGNRADIDVKSNGEQDISFHVLA</sequence>
<keyword evidence="1" id="KW-0808">Transferase</keyword>
<evidence type="ECO:0000313" key="4">
    <source>
        <dbReference type="Proteomes" id="UP000595309"/>
    </source>
</evidence>
<reference evidence="1 3" key="1">
    <citation type="submission" date="2015-03" db="EMBL/GenBank/DDBJ databases">
        <authorList>
            <person name="Murphy D."/>
        </authorList>
    </citation>
    <scope>NUCLEOTIDE SEQUENCE [LARGE SCALE GENOMIC DNA]</scope>
    <source>
        <strain evidence="1 3">IP26249</strain>
    </source>
</reference>
<reference evidence="2 4" key="2">
    <citation type="submission" date="2021-01" db="EMBL/GenBank/DDBJ databases">
        <title>FDA dAtabase for Regulatory Grade micrObial Sequences (FDA-ARGOS): Supporting development and validation of Infectious Disease Dx tests.</title>
        <authorList>
            <person name="Blissenbach B."/>
            <person name="Krut O."/>
            <person name="Tallon L."/>
            <person name="Sadzewicz L."/>
            <person name="Zhao X."/>
            <person name="Boylan J."/>
            <person name="Ott S."/>
            <person name="Bowen H."/>
            <person name="Vavikolanu K."/>
            <person name="Mehta A."/>
            <person name="Aluvathingal J."/>
            <person name="Nadendla S."/>
            <person name="Yan Y."/>
            <person name="Sichtig H."/>
        </authorList>
    </citation>
    <scope>NUCLEOTIDE SEQUENCE [LARGE SCALE GENOMIC DNA]</scope>
    <source>
        <strain evidence="2 4">FDAARGOS_1082</strain>
    </source>
</reference>
<dbReference type="KEGG" id="yet:CH48_1780"/>
<dbReference type="Proteomes" id="UP000048841">
    <property type="component" value="Unassembled WGS sequence"/>
</dbReference>
<dbReference type="RefSeq" id="WP_005165350.1">
    <property type="nucleotide sequence ID" value="NZ_CGBC01000054.1"/>
</dbReference>
<protein>
    <submittedName>
        <fullName evidence="1">Transferase</fullName>
    </submittedName>
</protein>
<gene>
    <name evidence="1" type="ORF">ERS137941_03453</name>
    <name evidence="2" type="ORF">I6I39_07705</name>
</gene>
<dbReference type="PATRIC" id="fig|630.129.peg.4181"/>
<evidence type="ECO:0000313" key="1">
    <source>
        <dbReference type="EMBL" id="CFQ71454.1"/>
    </source>
</evidence>
<dbReference type="GO" id="GO:0016740">
    <property type="term" value="F:transferase activity"/>
    <property type="evidence" value="ECO:0007669"/>
    <property type="project" value="UniProtKB-KW"/>
</dbReference>
<dbReference type="GeneID" id="31410811"/>
<dbReference type="EMBL" id="CGBR01000032">
    <property type="protein sequence ID" value="CFQ71454.1"/>
    <property type="molecule type" value="Genomic_DNA"/>
</dbReference>
<evidence type="ECO:0000313" key="3">
    <source>
        <dbReference type="Proteomes" id="UP000048841"/>
    </source>
</evidence>
<dbReference type="OMA" id="WIENESN"/>
<organism evidence="1 3">
    <name type="scientific">Yersinia enterocolitica</name>
    <dbReference type="NCBI Taxonomy" id="630"/>
    <lineage>
        <taxon>Bacteria</taxon>
        <taxon>Pseudomonadati</taxon>
        <taxon>Pseudomonadota</taxon>
        <taxon>Gammaproteobacteria</taxon>
        <taxon>Enterobacterales</taxon>
        <taxon>Yersiniaceae</taxon>
        <taxon>Yersinia</taxon>
    </lineage>
</organism>
<dbReference type="AlphaFoldDB" id="A0A0E1NK05"/>
<dbReference type="EMBL" id="CP068146">
    <property type="protein sequence ID" value="QQU48560.1"/>
    <property type="molecule type" value="Genomic_DNA"/>
</dbReference>
<accession>A0A0E1NK05</accession>
<name>A0A0E1NK05_YEREN</name>